<dbReference type="AlphaFoldDB" id="A0A1I3H8L6"/>
<reference evidence="6 7" key="1">
    <citation type="submission" date="2016-10" db="EMBL/GenBank/DDBJ databases">
        <authorList>
            <person name="de Groot N.N."/>
        </authorList>
    </citation>
    <scope>NUCLEOTIDE SEQUENCE [LARGE SCALE GENOMIC DNA]</scope>
    <source>
        <strain evidence="6 7">Z108</strain>
    </source>
</reference>
<dbReference type="OrthoDB" id="1682954at2"/>
<feature type="transmembrane region" description="Helical" evidence="5">
    <location>
        <begin position="36"/>
        <end position="63"/>
    </location>
</feature>
<dbReference type="InterPro" id="IPR007792">
    <property type="entry name" value="T4SS_VirB3/TrbD/AvhB"/>
</dbReference>
<accession>A0A1I3H8L6</accession>
<dbReference type="GO" id="GO:0016020">
    <property type="term" value="C:membrane"/>
    <property type="evidence" value="ECO:0007669"/>
    <property type="project" value="UniProtKB-SubCell"/>
</dbReference>
<dbReference type="RefSeq" id="WP_075445475.1">
    <property type="nucleotide sequence ID" value="NZ_FOQK01000028.1"/>
</dbReference>
<evidence type="ECO:0000256" key="3">
    <source>
        <dbReference type="ARBA" id="ARBA00022989"/>
    </source>
</evidence>
<evidence type="ECO:0000256" key="4">
    <source>
        <dbReference type="ARBA" id="ARBA00023136"/>
    </source>
</evidence>
<evidence type="ECO:0000256" key="5">
    <source>
        <dbReference type="SAM" id="Phobius"/>
    </source>
</evidence>
<name>A0A1I3H8L6_SELRU</name>
<sequence length="86" mass="9977">MAERAKGFVVPIHQSLTKPVLMCGIPRDLFLLNGTFAASFVMMKCYPLILVNVFLHVIALSFAKKDEQFFEALKRHINDRKYYEVR</sequence>
<dbReference type="EMBL" id="FOQK01000028">
    <property type="protein sequence ID" value="SFI31910.1"/>
    <property type="molecule type" value="Genomic_DNA"/>
</dbReference>
<evidence type="ECO:0000256" key="2">
    <source>
        <dbReference type="ARBA" id="ARBA00022692"/>
    </source>
</evidence>
<evidence type="ECO:0000256" key="1">
    <source>
        <dbReference type="ARBA" id="ARBA00004370"/>
    </source>
</evidence>
<dbReference type="Proteomes" id="UP000183639">
    <property type="component" value="Unassembled WGS sequence"/>
</dbReference>
<proteinExistence type="predicted"/>
<keyword evidence="2 5" id="KW-0812">Transmembrane</keyword>
<evidence type="ECO:0000313" key="6">
    <source>
        <dbReference type="EMBL" id="SFI31910.1"/>
    </source>
</evidence>
<dbReference type="Pfam" id="PF05101">
    <property type="entry name" value="VirB3"/>
    <property type="match status" value="1"/>
</dbReference>
<keyword evidence="3 5" id="KW-1133">Transmembrane helix</keyword>
<evidence type="ECO:0000313" key="7">
    <source>
        <dbReference type="Proteomes" id="UP000183639"/>
    </source>
</evidence>
<comment type="subcellular location">
    <subcellularLocation>
        <location evidence="1">Membrane</location>
    </subcellularLocation>
</comment>
<keyword evidence="4 5" id="KW-0472">Membrane</keyword>
<protein>
    <submittedName>
        <fullName evidence="6">Type IV secretion system protein VirB3</fullName>
    </submittedName>
</protein>
<organism evidence="6 7">
    <name type="scientific">Selenomonas ruminantium</name>
    <dbReference type="NCBI Taxonomy" id="971"/>
    <lineage>
        <taxon>Bacteria</taxon>
        <taxon>Bacillati</taxon>
        <taxon>Bacillota</taxon>
        <taxon>Negativicutes</taxon>
        <taxon>Selenomonadales</taxon>
        <taxon>Selenomonadaceae</taxon>
        <taxon>Selenomonas</taxon>
    </lineage>
</organism>
<gene>
    <name evidence="6" type="ORF">SAMN04487861_12815</name>
</gene>